<dbReference type="InterPro" id="IPR011009">
    <property type="entry name" value="Kinase-like_dom_sf"/>
</dbReference>
<gene>
    <name evidence="1" type="ORF">L9F63_004908</name>
</gene>
<protein>
    <recommendedName>
        <fullName evidence="3">CHK kinase-like domain-containing protein</fullName>
    </recommendedName>
</protein>
<dbReference type="InterPro" id="IPR004119">
    <property type="entry name" value="EcKL"/>
</dbReference>
<evidence type="ECO:0000313" key="1">
    <source>
        <dbReference type="EMBL" id="KAJ9578894.1"/>
    </source>
</evidence>
<dbReference type="EMBL" id="JASPKZ010008856">
    <property type="protein sequence ID" value="KAJ9578894.1"/>
    <property type="molecule type" value="Genomic_DNA"/>
</dbReference>
<evidence type="ECO:0000313" key="2">
    <source>
        <dbReference type="Proteomes" id="UP001233999"/>
    </source>
</evidence>
<organism evidence="1 2">
    <name type="scientific">Diploptera punctata</name>
    <name type="common">Pacific beetle cockroach</name>
    <dbReference type="NCBI Taxonomy" id="6984"/>
    <lineage>
        <taxon>Eukaryota</taxon>
        <taxon>Metazoa</taxon>
        <taxon>Ecdysozoa</taxon>
        <taxon>Arthropoda</taxon>
        <taxon>Hexapoda</taxon>
        <taxon>Insecta</taxon>
        <taxon>Pterygota</taxon>
        <taxon>Neoptera</taxon>
        <taxon>Polyneoptera</taxon>
        <taxon>Dictyoptera</taxon>
        <taxon>Blattodea</taxon>
        <taxon>Blaberoidea</taxon>
        <taxon>Blaberidae</taxon>
        <taxon>Diplopterinae</taxon>
        <taxon>Diploptera</taxon>
    </lineage>
</organism>
<dbReference type="PANTHER" id="PTHR11012:SF56">
    <property type="entry name" value="CHK KINASE-LIKE DOMAIN-CONTAINING PROTEIN-RELATED"/>
    <property type="match status" value="1"/>
</dbReference>
<keyword evidence="2" id="KW-1185">Reference proteome</keyword>
<dbReference type="AlphaFoldDB" id="A0AAD8E6S5"/>
<dbReference type="SUPFAM" id="SSF56112">
    <property type="entry name" value="Protein kinase-like (PK-like)"/>
    <property type="match status" value="1"/>
</dbReference>
<name>A0AAD8E6S5_DIPPU</name>
<evidence type="ECO:0008006" key="3">
    <source>
        <dbReference type="Google" id="ProtNLM"/>
    </source>
</evidence>
<reference evidence="1" key="1">
    <citation type="journal article" date="2023" name="IScience">
        <title>Live-bearing cockroach genome reveals convergent evolutionary mechanisms linked to viviparity in insects and beyond.</title>
        <authorList>
            <person name="Fouks B."/>
            <person name="Harrison M.C."/>
            <person name="Mikhailova A.A."/>
            <person name="Marchal E."/>
            <person name="English S."/>
            <person name="Carruthers M."/>
            <person name="Jennings E.C."/>
            <person name="Chiamaka E.L."/>
            <person name="Frigard R.A."/>
            <person name="Pippel M."/>
            <person name="Attardo G.M."/>
            <person name="Benoit J.B."/>
            <person name="Bornberg-Bauer E."/>
            <person name="Tobe S.S."/>
        </authorList>
    </citation>
    <scope>NUCLEOTIDE SEQUENCE</scope>
    <source>
        <strain evidence="1">Stay&amp;Tobe</strain>
    </source>
</reference>
<dbReference type="Gene3D" id="3.90.1200.10">
    <property type="match status" value="1"/>
</dbReference>
<accession>A0AAD8E6S5</accession>
<sequence length="77" mass="9184">MSAFLKNIIKSVIDEVETWYDCENYLKALKAQENNLLDHWINSITREDDGYNVLIHGDLWMNNMMFRYSPDNQVQEV</sequence>
<comment type="caution">
    <text evidence="1">The sequence shown here is derived from an EMBL/GenBank/DDBJ whole genome shotgun (WGS) entry which is preliminary data.</text>
</comment>
<proteinExistence type="predicted"/>
<feature type="non-terminal residue" evidence="1">
    <location>
        <position position="77"/>
    </location>
</feature>
<dbReference type="Proteomes" id="UP001233999">
    <property type="component" value="Unassembled WGS sequence"/>
</dbReference>
<dbReference type="Pfam" id="PF02958">
    <property type="entry name" value="EcKL"/>
    <property type="match status" value="1"/>
</dbReference>
<dbReference type="PANTHER" id="PTHR11012">
    <property type="entry name" value="PROTEIN KINASE-LIKE DOMAIN-CONTAINING"/>
    <property type="match status" value="1"/>
</dbReference>
<reference evidence="1" key="2">
    <citation type="submission" date="2023-05" db="EMBL/GenBank/DDBJ databases">
        <authorList>
            <person name="Fouks B."/>
        </authorList>
    </citation>
    <scope>NUCLEOTIDE SEQUENCE</scope>
    <source>
        <strain evidence="1">Stay&amp;Tobe</strain>
        <tissue evidence="1">Testes</tissue>
    </source>
</reference>